<dbReference type="AlphaFoldDB" id="A0A9X1VTL9"/>
<dbReference type="RefSeq" id="WP_243305141.1">
    <property type="nucleotide sequence ID" value="NZ_JALGBI010000001.1"/>
</dbReference>
<dbReference type="Proteomes" id="UP001139447">
    <property type="component" value="Unassembled WGS sequence"/>
</dbReference>
<dbReference type="GO" id="GO:0006355">
    <property type="term" value="P:regulation of DNA-templated transcription"/>
    <property type="evidence" value="ECO:0007669"/>
    <property type="project" value="InterPro"/>
</dbReference>
<evidence type="ECO:0000259" key="2">
    <source>
        <dbReference type="Pfam" id="PF02805"/>
    </source>
</evidence>
<keyword evidence="1" id="KW-0010">Activator</keyword>
<evidence type="ECO:0000313" key="3">
    <source>
        <dbReference type="EMBL" id="MCJ0762675.1"/>
    </source>
</evidence>
<dbReference type="GO" id="GO:0006281">
    <property type="term" value="P:DNA repair"/>
    <property type="evidence" value="ECO:0007669"/>
    <property type="project" value="InterPro"/>
</dbReference>
<protein>
    <submittedName>
        <fullName evidence="3">Metal-binding protein</fullName>
    </submittedName>
</protein>
<dbReference type="GO" id="GO:0008270">
    <property type="term" value="F:zinc ion binding"/>
    <property type="evidence" value="ECO:0007669"/>
    <property type="project" value="InterPro"/>
</dbReference>
<gene>
    <name evidence="3" type="ORF">MMF98_05560</name>
</gene>
<dbReference type="EMBL" id="JALGBI010000001">
    <property type="protein sequence ID" value="MCJ0762675.1"/>
    <property type="molecule type" value="Genomic_DNA"/>
</dbReference>
<feature type="domain" description="Ada DNA repair metal-binding" evidence="2">
    <location>
        <begin position="38"/>
        <end position="88"/>
    </location>
</feature>
<dbReference type="Gene3D" id="3.40.10.10">
    <property type="entry name" value="DNA Methylphosphotriester Repair Domain"/>
    <property type="match status" value="1"/>
</dbReference>
<dbReference type="SUPFAM" id="SSF57884">
    <property type="entry name" value="Ada DNA repair protein, N-terminal domain (N-Ada 10)"/>
    <property type="match status" value="1"/>
</dbReference>
<name>A0A9X1VTL9_9BURK</name>
<dbReference type="Pfam" id="PF02805">
    <property type="entry name" value="Ada_Zn_binding"/>
    <property type="match status" value="1"/>
</dbReference>
<accession>A0A9X1VTL9</accession>
<dbReference type="InterPro" id="IPR004026">
    <property type="entry name" value="Ada_DNA_repair_Zn-bd"/>
</dbReference>
<evidence type="ECO:0000313" key="4">
    <source>
        <dbReference type="Proteomes" id="UP001139447"/>
    </source>
</evidence>
<dbReference type="InterPro" id="IPR035451">
    <property type="entry name" value="Ada-like_dom_sf"/>
</dbReference>
<keyword evidence="4" id="KW-1185">Reference proteome</keyword>
<evidence type="ECO:0000256" key="1">
    <source>
        <dbReference type="ARBA" id="ARBA00023159"/>
    </source>
</evidence>
<dbReference type="GO" id="GO:0008168">
    <property type="term" value="F:methyltransferase activity"/>
    <property type="evidence" value="ECO:0007669"/>
    <property type="project" value="InterPro"/>
</dbReference>
<proteinExistence type="predicted"/>
<comment type="caution">
    <text evidence="3">The sequence shown here is derived from an EMBL/GenBank/DDBJ whole genome shotgun (WGS) entry which is preliminary data.</text>
</comment>
<organism evidence="3 4">
    <name type="scientific">Variovorax terrae</name>
    <dbReference type="NCBI Taxonomy" id="2923278"/>
    <lineage>
        <taxon>Bacteria</taxon>
        <taxon>Pseudomonadati</taxon>
        <taxon>Pseudomonadota</taxon>
        <taxon>Betaproteobacteria</taxon>
        <taxon>Burkholderiales</taxon>
        <taxon>Comamonadaceae</taxon>
        <taxon>Variovorax</taxon>
    </lineage>
</organism>
<reference evidence="3" key="1">
    <citation type="submission" date="2022-03" db="EMBL/GenBank/DDBJ databases">
        <authorList>
            <person name="Woo C.Y."/>
        </authorList>
    </citation>
    <scope>NUCLEOTIDE SEQUENCE</scope>
    <source>
        <strain evidence="3">CYS-02</strain>
    </source>
</reference>
<dbReference type="GO" id="GO:0003677">
    <property type="term" value="F:DNA binding"/>
    <property type="evidence" value="ECO:0007669"/>
    <property type="project" value="InterPro"/>
</dbReference>
<sequence>MHRDTWGGLHVLTQNKAFTLLGTNGKPYASAAPGTFGGHRGGKLYGRLDCRAALQAIARGGYVKHRVFFANEATAIAAGYRPCAVCMPQEYAAWKKTQPIKTKKEARP</sequence>